<gene>
    <name evidence="1" type="ORF">DLM85_13910</name>
</gene>
<sequence length="206" mass="23243">MVYSKWLSFVGSGIQFVTVVVLSLSMPAQAQQFLPDYKRVLRRTTPTPRRAQQAELTLLSELFTAHQRQTGRSFNEADTIHILTETPSEITGGYAPYSGMVWNSVDTVAFTLEYDVTKRPATRTVQYQPFLVPCQPPMSDCSRQVLVRLVAGQRFEAARQLAHNNQALDGSYTQVASATKTPKGYRIVSFTLPAFMLPFTDKHQYR</sequence>
<dbReference type="EMBL" id="QHKM01000004">
    <property type="protein sequence ID" value="RAK65809.1"/>
    <property type="molecule type" value="Genomic_DNA"/>
</dbReference>
<accession>A0A328BGX9</accession>
<comment type="caution">
    <text evidence="1">The sequence shown here is derived from an EMBL/GenBank/DDBJ whole genome shotgun (WGS) entry which is preliminary data.</text>
</comment>
<evidence type="ECO:0000313" key="1">
    <source>
        <dbReference type="EMBL" id="RAK65809.1"/>
    </source>
</evidence>
<dbReference type="AlphaFoldDB" id="A0A328BGX9"/>
<keyword evidence="2" id="KW-1185">Reference proteome</keyword>
<dbReference type="OrthoDB" id="9837724at2"/>
<protein>
    <submittedName>
        <fullName evidence="1">Uncharacterized protein</fullName>
    </submittedName>
</protein>
<dbReference type="RefSeq" id="WP_111478719.1">
    <property type="nucleotide sequence ID" value="NZ_QHKM01000004.1"/>
</dbReference>
<dbReference type="Proteomes" id="UP000248553">
    <property type="component" value="Unassembled WGS sequence"/>
</dbReference>
<proteinExistence type="predicted"/>
<organism evidence="1 2">
    <name type="scientific">Hymenobacter edaphi</name>
    <dbReference type="NCBI Taxonomy" id="2211146"/>
    <lineage>
        <taxon>Bacteria</taxon>
        <taxon>Pseudomonadati</taxon>
        <taxon>Bacteroidota</taxon>
        <taxon>Cytophagia</taxon>
        <taxon>Cytophagales</taxon>
        <taxon>Hymenobacteraceae</taxon>
        <taxon>Hymenobacter</taxon>
    </lineage>
</organism>
<name>A0A328BGX9_9BACT</name>
<evidence type="ECO:0000313" key="2">
    <source>
        <dbReference type="Proteomes" id="UP000248553"/>
    </source>
</evidence>
<reference evidence="2" key="1">
    <citation type="submission" date="2018-05" db="EMBL/GenBank/DDBJ databases">
        <authorList>
            <person name="Nie L."/>
        </authorList>
    </citation>
    <scope>NUCLEOTIDE SEQUENCE [LARGE SCALE GENOMIC DNA]</scope>
    <source>
        <strain evidence="2">NL</strain>
    </source>
</reference>